<dbReference type="InterPro" id="IPR025665">
    <property type="entry name" value="Beta-barrel_OMP_2"/>
</dbReference>
<comment type="caution">
    <text evidence="2">The sequence shown here is derived from an EMBL/GenBank/DDBJ whole genome shotgun (WGS) entry which is preliminary data.</text>
</comment>
<accession>A0A9D9NDI3</accession>
<sequence>MRKALLFLLVILLPISLFASSGWNIGIEGGYTMGFYDQRGGERPYRIFSMGHAFELSVPIEYRVNEWFSIVSGLRYIGKPYNMHEDNSEEGGIDLYRTRNVNHYFEVPLSLRFSLGNDTIRGFLGAGLYLGVRFLSTESGRLNVHDFITTADTNPYFWGTVDLNPVSDNLFDAGLLAEAGIGYTLGSGELLISARYQYSFISLDRKYQKNQVHRYIDTLSITAGYSFSLGDKK</sequence>
<name>A0A9D9NDI3_9SPIO</name>
<feature type="domain" description="Outer membrane protein beta-barrel" evidence="1">
    <location>
        <begin position="20"/>
        <end position="204"/>
    </location>
</feature>
<organism evidence="2 3">
    <name type="scientific">Candidatus Ornithospirochaeta stercoravium</name>
    <dbReference type="NCBI Taxonomy" id="2840897"/>
    <lineage>
        <taxon>Bacteria</taxon>
        <taxon>Pseudomonadati</taxon>
        <taxon>Spirochaetota</taxon>
        <taxon>Spirochaetia</taxon>
        <taxon>Spirochaetales</taxon>
        <taxon>Spirochaetaceae</taxon>
        <taxon>Spirochaetaceae incertae sedis</taxon>
        <taxon>Candidatus Ornithospirochaeta</taxon>
    </lineage>
</organism>
<reference evidence="2" key="1">
    <citation type="submission" date="2020-10" db="EMBL/GenBank/DDBJ databases">
        <authorList>
            <person name="Gilroy R."/>
        </authorList>
    </citation>
    <scope>NUCLEOTIDE SEQUENCE</scope>
    <source>
        <strain evidence="2">14700</strain>
    </source>
</reference>
<dbReference type="Proteomes" id="UP000810292">
    <property type="component" value="Unassembled WGS sequence"/>
</dbReference>
<dbReference type="Pfam" id="PF13568">
    <property type="entry name" value="OMP_b-brl_2"/>
    <property type="match status" value="1"/>
</dbReference>
<dbReference type="AlphaFoldDB" id="A0A9D9NDI3"/>
<evidence type="ECO:0000259" key="1">
    <source>
        <dbReference type="Pfam" id="PF13568"/>
    </source>
</evidence>
<reference evidence="2" key="2">
    <citation type="journal article" date="2021" name="PeerJ">
        <title>Extensive microbial diversity within the chicken gut microbiome revealed by metagenomics and culture.</title>
        <authorList>
            <person name="Gilroy R."/>
            <person name="Ravi A."/>
            <person name="Getino M."/>
            <person name="Pursley I."/>
            <person name="Horton D.L."/>
            <person name="Alikhan N.F."/>
            <person name="Baker D."/>
            <person name="Gharbi K."/>
            <person name="Hall N."/>
            <person name="Watson M."/>
            <person name="Adriaenssens E.M."/>
            <person name="Foster-Nyarko E."/>
            <person name="Jarju S."/>
            <person name="Secka A."/>
            <person name="Antonio M."/>
            <person name="Oren A."/>
            <person name="Chaudhuri R.R."/>
            <person name="La Ragione R."/>
            <person name="Hildebrand F."/>
            <person name="Pallen M.J."/>
        </authorList>
    </citation>
    <scope>NUCLEOTIDE SEQUENCE</scope>
    <source>
        <strain evidence="2">14700</strain>
    </source>
</reference>
<evidence type="ECO:0000313" key="3">
    <source>
        <dbReference type="Proteomes" id="UP000810292"/>
    </source>
</evidence>
<gene>
    <name evidence="2" type="ORF">IAA72_08470</name>
</gene>
<dbReference type="InterPro" id="IPR011250">
    <property type="entry name" value="OMP/PagP_B-barrel"/>
</dbReference>
<proteinExistence type="predicted"/>
<protein>
    <submittedName>
        <fullName evidence="2">PorT family protein</fullName>
    </submittedName>
</protein>
<evidence type="ECO:0000313" key="2">
    <source>
        <dbReference type="EMBL" id="MBO8469802.1"/>
    </source>
</evidence>
<dbReference type="EMBL" id="JADIMF010000143">
    <property type="protein sequence ID" value="MBO8469802.1"/>
    <property type="molecule type" value="Genomic_DNA"/>
</dbReference>
<dbReference type="SUPFAM" id="SSF56925">
    <property type="entry name" value="OMPA-like"/>
    <property type="match status" value="1"/>
</dbReference>